<dbReference type="PROSITE" id="PS50280">
    <property type="entry name" value="SET"/>
    <property type="match status" value="1"/>
</dbReference>
<organism evidence="3 4">
    <name type="scientific">Hohenbuehelia grisea</name>
    <dbReference type="NCBI Taxonomy" id="104357"/>
    <lineage>
        <taxon>Eukaryota</taxon>
        <taxon>Fungi</taxon>
        <taxon>Dikarya</taxon>
        <taxon>Basidiomycota</taxon>
        <taxon>Agaricomycotina</taxon>
        <taxon>Agaricomycetes</taxon>
        <taxon>Agaricomycetidae</taxon>
        <taxon>Agaricales</taxon>
        <taxon>Pleurotineae</taxon>
        <taxon>Pleurotaceae</taxon>
        <taxon>Hohenbuehelia</taxon>
    </lineage>
</organism>
<dbReference type="InterPro" id="IPR053185">
    <property type="entry name" value="SET_domain_protein"/>
</dbReference>
<dbReference type="Gene3D" id="2.170.270.10">
    <property type="entry name" value="SET domain"/>
    <property type="match status" value="1"/>
</dbReference>
<dbReference type="Pfam" id="PF00856">
    <property type="entry name" value="SET"/>
    <property type="match status" value="1"/>
</dbReference>
<reference evidence="4" key="1">
    <citation type="submission" date="2024-06" db="EMBL/GenBank/DDBJ databases">
        <title>Multi-omics analyses provide insights into the biosynthesis of the anticancer antibiotic pleurotin in Hohenbuehelia grisea.</title>
        <authorList>
            <person name="Weaver J.A."/>
            <person name="Alberti F."/>
        </authorList>
    </citation>
    <scope>NUCLEOTIDE SEQUENCE [LARGE SCALE GENOMIC DNA]</scope>
    <source>
        <strain evidence="4">T-177</strain>
    </source>
</reference>
<feature type="compositionally biased region" description="Basic and acidic residues" evidence="1">
    <location>
        <begin position="31"/>
        <end position="51"/>
    </location>
</feature>
<feature type="domain" description="SET" evidence="2">
    <location>
        <begin position="140"/>
        <end position="307"/>
    </location>
</feature>
<evidence type="ECO:0000313" key="4">
    <source>
        <dbReference type="Proteomes" id="UP001556367"/>
    </source>
</evidence>
<dbReference type="Proteomes" id="UP001556367">
    <property type="component" value="Unassembled WGS sequence"/>
</dbReference>
<evidence type="ECO:0000256" key="1">
    <source>
        <dbReference type="SAM" id="MobiDB-lite"/>
    </source>
</evidence>
<dbReference type="PANTHER" id="PTHR47332:SF4">
    <property type="entry name" value="SET DOMAIN-CONTAINING PROTEIN 5"/>
    <property type="match status" value="1"/>
</dbReference>
<dbReference type="PANTHER" id="PTHR47332">
    <property type="entry name" value="SET DOMAIN-CONTAINING PROTEIN 5"/>
    <property type="match status" value="1"/>
</dbReference>
<evidence type="ECO:0000259" key="2">
    <source>
        <dbReference type="PROSITE" id="PS50280"/>
    </source>
</evidence>
<sequence>MKRGFLKRPTGAPSALSSKAEPAPTAVKSQEANRNKENETRTVVDDSDRPRIKLPYGKVDSDSLLPEEFKPKLPTYEIPAQNANINPDFPLITTQPPILAGAEWNDVPGGWSECHMYASTKRKIQSSPGFPRELPKAKPDCFRIAETPDKGLGMFATKPIRFGELIISERPLIFCGLFTSMSAKLPKQLTDQQVIQARLANKEGELEAVLERLPQERQDAYRALFNSHLHDGSGPLMGIMRTNGFGVTIEPERGAAGTFSAVCEKLSRINHSCSPNSSRRWSSSSFSMQFYASRDIQAGEEITIQYAELLSTAASRKAELAPYDVICKCDSCMNPTESDIRRQEIQKYKPISPDDVMKWAYNRQLPNDYILGPALKTIDLIRQEGIEAVRPFNWAMFAATLCYITFANVQKAVEFGKIVFTLETIEDPQWDVAHFTSLKGMQGHPLWGLRKN</sequence>
<proteinExistence type="predicted"/>
<dbReference type="InterPro" id="IPR046341">
    <property type="entry name" value="SET_dom_sf"/>
</dbReference>
<evidence type="ECO:0000313" key="3">
    <source>
        <dbReference type="EMBL" id="KAL0952390.1"/>
    </source>
</evidence>
<dbReference type="SMART" id="SM00317">
    <property type="entry name" value="SET"/>
    <property type="match status" value="1"/>
</dbReference>
<keyword evidence="4" id="KW-1185">Reference proteome</keyword>
<dbReference type="EMBL" id="JASNQZ010000010">
    <property type="protein sequence ID" value="KAL0952390.1"/>
    <property type="molecule type" value="Genomic_DNA"/>
</dbReference>
<dbReference type="InterPro" id="IPR001214">
    <property type="entry name" value="SET_dom"/>
</dbReference>
<comment type="caution">
    <text evidence="3">The sequence shown here is derived from an EMBL/GenBank/DDBJ whole genome shotgun (WGS) entry which is preliminary data.</text>
</comment>
<gene>
    <name evidence="3" type="ORF">HGRIS_006666</name>
</gene>
<name>A0ABR3JB72_9AGAR</name>
<feature type="region of interest" description="Disordered" evidence="1">
    <location>
        <begin position="1"/>
        <end position="65"/>
    </location>
</feature>
<protein>
    <recommendedName>
        <fullName evidence="2">SET domain-containing protein</fullName>
    </recommendedName>
</protein>
<dbReference type="SUPFAM" id="SSF82199">
    <property type="entry name" value="SET domain"/>
    <property type="match status" value="1"/>
</dbReference>
<accession>A0ABR3JB72</accession>